<dbReference type="InterPro" id="IPR009094">
    <property type="entry name" value="DiS-bond_isomerase_DsbC/G_N_sf"/>
</dbReference>
<dbReference type="CDD" id="cd03020">
    <property type="entry name" value="DsbA_DsbC_DsbG"/>
    <property type="match status" value="1"/>
</dbReference>
<evidence type="ECO:0000259" key="8">
    <source>
        <dbReference type="Pfam" id="PF10411"/>
    </source>
</evidence>
<evidence type="ECO:0000256" key="7">
    <source>
        <dbReference type="RuleBase" id="RU364038"/>
    </source>
</evidence>
<reference evidence="10 11" key="1">
    <citation type="submission" date="2018-10" db="EMBL/GenBank/DDBJ databases">
        <title>Complete Genome Sequence and Transcriptomic Profiles of a Marine Bacterium, Pseudoalteromonas agarivorans Hao 2018.</title>
        <authorList>
            <person name="Hao L."/>
        </authorList>
    </citation>
    <scope>NUCLEOTIDE SEQUENCE [LARGE SCALE GENOMIC DNA]</scope>
    <source>
        <strain evidence="10 11">Hao 2018</strain>
        <plasmid evidence="10 11">unnamed</plasmid>
    </source>
</reference>
<evidence type="ECO:0000313" key="10">
    <source>
        <dbReference type="EMBL" id="AYM88983.1"/>
    </source>
</evidence>
<dbReference type="InterPro" id="IPR036249">
    <property type="entry name" value="Thioredoxin-like_sf"/>
</dbReference>
<dbReference type="Pfam" id="PF10411">
    <property type="entry name" value="DsbC_N"/>
    <property type="match status" value="1"/>
</dbReference>
<proteinExistence type="inferred from homology"/>
<evidence type="ECO:0000256" key="1">
    <source>
        <dbReference type="ARBA" id="ARBA00004418"/>
    </source>
</evidence>
<comment type="similarity">
    <text evidence="2 7">Belongs to the thioredoxin family. DsbC subfamily.</text>
</comment>
<dbReference type="Gene3D" id="3.10.450.70">
    <property type="entry name" value="Disulphide bond isomerase, DsbC/G, N-terminal"/>
    <property type="match status" value="1"/>
</dbReference>
<dbReference type="SUPFAM" id="SSF52833">
    <property type="entry name" value="Thioredoxin-like"/>
    <property type="match status" value="1"/>
</dbReference>
<dbReference type="EMBL" id="CP033067">
    <property type="protein sequence ID" value="AYM88983.1"/>
    <property type="molecule type" value="Genomic_DNA"/>
</dbReference>
<sequence length="236" mass="26309">MRKCFIYNAATALIALWSAAITVKAVEIDLSDPSNKLDSIITLPIKSLKAVEANGEILFMSENGRFVLRGQLYDVWYKDSIDTPAQIEDAATRIHFKRMGANLDDYNTLTIGSGKEEVVAFVDPLCTICHKLMKDAESLGLKYTFKFVVVPALGDDSDKLSRKVFCAADRNKALHAFMSNTLETLEQKTPCDTKQYDMTLMMAHLLDVKAVPYIVAPDGRPSLGRPGNLKQWLENK</sequence>
<name>A0AAD0U2K7_9GAMM</name>
<feature type="signal peptide" evidence="7">
    <location>
        <begin position="1"/>
        <end position="25"/>
    </location>
</feature>
<keyword evidence="3 7" id="KW-0732">Signal</keyword>
<evidence type="ECO:0000313" key="11">
    <source>
        <dbReference type="Proteomes" id="UP000279995"/>
    </source>
</evidence>
<dbReference type="RefSeq" id="WP_121638678.1">
    <property type="nucleotide sequence ID" value="NZ_CP033067.1"/>
</dbReference>
<evidence type="ECO:0000256" key="2">
    <source>
        <dbReference type="ARBA" id="ARBA00009813"/>
    </source>
</evidence>
<dbReference type="GO" id="GO:0042597">
    <property type="term" value="C:periplasmic space"/>
    <property type="evidence" value="ECO:0007669"/>
    <property type="project" value="UniProtKB-SubCell"/>
</dbReference>
<dbReference type="InterPro" id="IPR051470">
    <property type="entry name" value="Thiol:disulfide_interchange"/>
</dbReference>
<dbReference type="Proteomes" id="UP000279995">
    <property type="component" value="Plasmid unnamed"/>
</dbReference>
<dbReference type="InterPro" id="IPR033954">
    <property type="entry name" value="DiS-bond_Isoase_DsbC/G"/>
</dbReference>
<feature type="domain" description="Disulphide bond isomerase DsbC/G N-terminal" evidence="8">
    <location>
        <begin position="35"/>
        <end position="77"/>
    </location>
</feature>
<dbReference type="SUPFAM" id="SSF54423">
    <property type="entry name" value="DsbC/DsbG N-terminal domain-like"/>
    <property type="match status" value="1"/>
</dbReference>
<geneLocation type="plasmid" evidence="10 11">
    <name>unnamed</name>
</geneLocation>
<comment type="subcellular location">
    <subcellularLocation>
        <location evidence="1 7">Periplasm</location>
    </subcellularLocation>
</comment>
<keyword evidence="5" id="KW-1015">Disulfide bond</keyword>
<gene>
    <name evidence="10" type="ORF">D9T18_19990</name>
</gene>
<dbReference type="InterPro" id="IPR018950">
    <property type="entry name" value="DiS-bond_isomerase_DsbC/G_N"/>
</dbReference>
<evidence type="ECO:0000256" key="3">
    <source>
        <dbReference type="ARBA" id="ARBA00022729"/>
    </source>
</evidence>
<keyword evidence="10" id="KW-0614">Plasmid</keyword>
<dbReference type="AlphaFoldDB" id="A0AAD0U2K7"/>
<organism evidence="10 11">
    <name type="scientific">Pseudoalteromonas agarivorans</name>
    <dbReference type="NCBI Taxonomy" id="176102"/>
    <lineage>
        <taxon>Bacteria</taxon>
        <taxon>Pseudomonadati</taxon>
        <taxon>Pseudomonadota</taxon>
        <taxon>Gammaproteobacteria</taxon>
        <taxon>Alteromonadales</taxon>
        <taxon>Pseudoalteromonadaceae</taxon>
        <taxon>Pseudoalteromonas</taxon>
    </lineage>
</organism>
<keyword evidence="4 7" id="KW-0574">Periplasm</keyword>
<comment type="function">
    <text evidence="7">Required for disulfide bond formation in some periplasmic proteins. Acts by transferring its disulfide bond to other proteins and is reduced in the process.</text>
</comment>
<evidence type="ECO:0000259" key="9">
    <source>
        <dbReference type="Pfam" id="PF13098"/>
    </source>
</evidence>
<dbReference type="Gene3D" id="3.40.30.10">
    <property type="entry name" value="Glutaredoxin"/>
    <property type="match status" value="1"/>
</dbReference>
<feature type="domain" description="Thioredoxin-like fold" evidence="9">
    <location>
        <begin position="112"/>
        <end position="227"/>
    </location>
</feature>
<dbReference type="PANTHER" id="PTHR35272:SF3">
    <property type="entry name" value="THIOL:DISULFIDE INTERCHANGE PROTEIN DSBC"/>
    <property type="match status" value="1"/>
</dbReference>
<dbReference type="Pfam" id="PF13098">
    <property type="entry name" value="Thioredoxin_2"/>
    <property type="match status" value="1"/>
</dbReference>
<feature type="chain" id="PRO_5041768083" description="Thiol:disulfide interchange protein" evidence="7">
    <location>
        <begin position="26"/>
        <end position="236"/>
    </location>
</feature>
<dbReference type="InterPro" id="IPR012336">
    <property type="entry name" value="Thioredoxin-like_fold"/>
</dbReference>
<protein>
    <recommendedName>
        <fullName evidence="7">Thiol:disulfide interchange protein</fullName>
    </recommendedName>
</protein>
<evidence type="ECO:0000256" key="6">
    <source>
        <dbReference type="ARBA" id="ARBA00023284"/>
    </source>
</evidence>
<evidence type="ECO:0000256" key="5">
    <source>
        <dbReference type="ARBA" id="ARBA00023157"/>
    </source>
</evidence>
<evidence type="ECO:0000256" key="4">
    <source>
        <dbReference type="ARBA" id="ARBA00022764"/>
    </source>
</evidence>
<keyword evidence="6 7" id="KW-0676">Redox-active center</keyword>
<accession>A0AAD0U2K7</accession>
<dbReference type="PANTHER" id="PTHR35272">
    <property type="entry name" value="THIOL:DISULFIDE INTERCHANGE PROTEIN DSBC-RELATED"/>
    <property type="match status" value="1"/>
</dbReference>